<protein>
    <submittedName>
        <fullName evidence="1">Uncharacterized protein</fullName>
    </submittedName>
</protein>
<organism evidence="1 2">
    <name type="scientific">Candidatus Nitrotoga fabula</name>
    <dbReference type="NCBI Taxonomy" id="2182327"/>
    <lineage>
        <taxon>Bacteria</taxon>
        <taxon>Pseudomonadati</taxon>
        <taxon>Pseudomonadota</taxon>
        <taxon>Betaproteobacteria</taxon>
        <taxon>Nitrosomonadales</taxon>
        <taxon>Gallionellaceae</taxon>
        <taxon>Candidatus Nitrotoga</taxon>
    </lineage>
</organism>
<evidence type="ECO:0000313" key="2">
    <source>
        <dbReference type="Proteomes" id="UP000675882"/>
    </source>
</evidence>
<sequence length="48" mass="5445">MLVSITRGLFLSLINRGEKQGWFYEIVTQCFSIGIKHKARGFVEGKAD</sequence>
<dbReference type="EMBL" id="CAJNBL010000005">
    <property type="protein sequence ID" value="CAE6694809.1"/>
    <property type="molecule type" value="Genomic_DNA"/>
</dbReference>
<reference evidence="1" key="1">
    <citation type="submission" date="2021-02" db="EMBL/GenBank/DDBJ databases">
        <authorList>
            <person name="Han P."/>
        </authorList>
    </citation>
    <scope>NUCLEOTIDE SEQUENCE</scope>
    <source>
        <strain evidence="1">Candidatus Nitrotoga sp. ZN8</strain>
    </source>
</reference>
<keyword evidence="2" id="KW-1185">Reference proteome</keyword>
<comment type="caution">
    <text evidence="1">The sequence shown here is derived from an EMBL/GenBank/DDBJ whole genome shotgun (WGS) entry which is preliminary data.</text>
</comment>
<dbReference type="AlphaFoldDB" id="A0A916F9K5"/>
<proteinExistence type="predicted"/>
<dbReference type="Proteomes" id="UP000675882">
    <property type="component" value="Unassembled WGS sequence"/>
</dbReference>
<gene>
    <name evidence="1" type="ORF">NTGZN8_130160</name>
</gene>
<evidence type="ECO:0000313" key="1">
    <source>
        <dbReference type="EMBL" id="CAE6694809.1"/>
    </source>
</evidence>
<accession>A0A916F9K5</accession>
<name>A0A916F9K5_9PROT</name>